<evidence type="ECO:0000313" key="3">
    <source>
        <dbReference type="EMBL" id="MDQ0227327.1"/>
    </source>
</evidence>
<dbReference type="Gene3D" id="3.40.1350.120">
    <property type="match status" value="1"/>
</dbReference>
<name>A0ABT9Z539_9BACI</name>
<organism evidence="3 4">
    <name type="scientific">Metabacillus niabensis</name>
    <dbReference type="NCBI Taxonomy" id="324854"/>
    <lineage>
        <taxon>Bacteria</taxon>
        <taxon>Bacillati</taxon>
        <taxon>Bacillota</taxon>
        <taxon>Bacilli</taxon>
        <taxon>Bacillales</taxon>
        <taxon>Bacillaceae</taxon>
        <taxon>Metabacillus</taxon>
    </lineage>
</organism>
<feature type="compositionally biased region" description="Polar residues" evidence="1">
    <location>
        <begin position="442"/>
        <end position="454"/>
    </location>
</feature>
<dbReference type="InterPro" id="IPR040559">
    <property type="entry name" value="CdiA_C"/>
</dbReference>
<dbReference type="Pfam" id="PF18451">
    <property type="entry name" value="CdiA_C"/>
    <property type="match status" value="1"/>
</dbReference>
<comment type="caution">
    <text evidence="3">The sequence shown here is derived from an EMBL/GenBank/DDBJ whole genome shotgun (WGS) entry which is preliminary data.</text>
</comment>
<proteinExistence type="predicted"/>
<protein>
    <recommendedName>
        <fullName evidence="2">tRNA nuclease CdiA C-terminal domain-containing protein</fullName>
    </recommendedName>
</protein>
<reference evidence="3 4" key="1">
    <citation type="submission" date="2023-07" db="EMBL/GenBank/DDBJ databases">
        <title>Genomic Encyclopedia of Type Strains, Phase IV (KMG-IV): sequencing the most valuable type-strain genomes for metagenomic binning, comparative biology and taxonomic classification.</title>
        <authorList>
            <person name="Goeker M."/>
        </authorList>
    </citation>
    <scope>NUCLEOTIDE SEQUENCE [LARGE SCALE GENOMIC DNA]</scope>
    <source>
        <strain evidence="3 4">DSM 17723</strain>
    </source>
</reference>
<evidence type="ECO:0000313" key="4">
    <source>
        <dbReference type="Proteomes" id="UP001232245"/>
    </source>
</evidence>
<dbReference type="Proteomes" id="UP001232245">
    <property type="component" value="Unassembled WGS sequence"/>
</dbReference>
<dbReference type="RefSeq" id="WP_174881002.1">
    <property type="nucleotide sequence ID" value="NZ_CADEPK010000299.1"/>
</dbReference>
<evidence type="ECO:0000259" key="2">
    <source>
        <dbReference type="Pfam" id="PF18451"/>
    </source>
</evidence>
<dbReference type="CDD" id="cd13442">
    <property type="entry name" value="CDI_toxin_Bp1026b-like"/>
    <property type="match status" value="1"/>
</dbReference>
<evidence type="ECO:0000256" key="1">
    <source>
        <dbReference type="SAM" id="MobiDB-lite"/>
    </source>
</evidence>
<feature type="domain" description="tRNA nuclease CdiA C-terminal" evidence="2">
    <location>
        <begin position="509"/>
        <end position="591"/>
    </location>
</feature>
<keyword evidence="4" id="KW-1185">Reference proteome</keyword>
<sequence length="597" mass="65558">MKRDLKINYGILDGIIEQLHTYKNALDTMHSSLETLVSFIRNNYADSIDAWDDVVKDSKKHIKDYQGQIGDLLSLFEGYVDDTTAYITPLARNSMMRVDRNDIWANLCQVESGVTNNVPKAINITYNTPFSFAFWEDPTDEEKERSRANKEKLEYIRGEIKASKSILEGKVDALWNLYDNKIVPFENTDDAYNNKAADVKDKYTDFFEGVVDVLSGIGNAVSSFVEGLVDGIIDIVVGLVTIIVEAGIVAVSNQIPDFVEPDILKDKANEIKDKYSEMVVNAVEDPFSILESLGQGVTDTAEEEGIMYIAGNVSTSFIPYVGVLGKAKWLKAVDNGNGPKTKPVSDGIQAKVKDLVNNNKAFEGIKNGAIEFVSGVRNGAIIFFNGVFRTNNIEDRLATVGVPSDMKVPWNVLDNKTIQDDIVAPLKMLFSKENDGGKVNKDTVQGGTNLTEPSLPSGGKPKGNYGEGDSHGIKKQNETADLLADAGYDIEMLDEIDGGNGYGKQDGSNPDFLIEGNVFDCYSPKPDGKVQSIIKEIAGKTKKQTGRIVLCLDNFPDEKVAEVTETILRKATPNGDLKRLEELILVKDGKITRVFGG</sequence>
<feature type="region of interest" description="Disordered" evidence="1">
    <location>
        <begin position="435"/>
        <end position="474"/>
    </location>
</feature>
<dbReference type="InterPro" id="IPR033806">
    <property type="entry name" value="CDI_toxin_Bp1026b-like"/>
</dbReference>
<accession>A0ABT9Z539</accession>
<dbReference type="EMBL" id="JAUSTZ010000008">
    <property type="protein sequence ID" value="MDQ0227327.1"/>
    <property type="molecule type" value="Genomic_DNA"/>
</dbReference>
<gene>
    <name evidence="3" type="ORF">J2S02_003672</name>
</gene>